<feature type="signal peptide" evidence="3">
    <location>
        <begin position="1"/>
        <end position="25"/>
    </location>
</feature>
<comment type="caution">
    <text evidence="5">The sequence shown here is derived from an EMBL/GenBank/DDBJ whole genome shotgun (WGS) entry which is preliminary data.</text>
</comment>
<gene>
    <name evidence="5" type="ORF">GCM10023116_48640</name>
</gene>
<feature type="chain" id="PRO_5046767940" evidence="3">
    <location>
        <begin position="26"/>
        <end position="321"/>
    </location>
</feature>
<organism evidence="5 6">
    <name type="scientific">Kistimonas scapharcae</name>
    <dbReference type="NCBI Taxonomy" id="1036133"/>
    <lineage>
        <taxon>Bacteria</taxon>
        <taxon>Pseudomonadati</taxon>
        <taxon>Pseudomonadota</taxon>
        <taxon>Gammaproteobacteria</taxon>
        <taxon>Oceanospirillales</taxon>
        <taxon>Endozoicomonadaceae</taxon>
        <taxon>Kistimonas</taxon>
    </lineage>
</organism>
<dbReference type="Proteomes" id="UP001500604">
    <property type="component" value="Unassembled WGS sequence"/>
</dbReference>
<evidence type="ECO:0000256" key="1">
    <source>
        <dbReference type="SAM" id="MobiDB-lite"/>
    </source>
</evidence>
<keyword evidence="2" id="KW-0472">Membrane</keyword>
<keyword evidence="2" id="KW-1133">Transmembrane helix</keyword>
<evidence type="ECO:0000256" key="2">
    <source>
        <dbReference type="SAM" id="Phobius"/>
    </source>
</evidence>
<evidence type="ECO:0000256" key="3">
    <source>
        <dbReference type="SAM" id="SignalP"/>
    </source>
</evidence>
<evidence type="ECO:0000259" key="4">
    <source>
        <dbReference type="SMART" id="SM00978"/>
    </source>
</evidence>
<keyword evidence="6" id="KW-1185">Reference proteome</keyword>
<feature type="compositionally biased region" description="Polar residues" evidence="1">
    <location>
        <begin position="39"/>
        <end position="50"/>
    </location>
</feature>
<evidence type="ECO:0000313" key="6">
    <source>
        <dbReference type="Proteomes" id="UP001500604"/>
    </source>
</evidence>
<feature type="transmembrane region" description="Helical" evidence="2">
    <location>
        <begin position="114"/>
        <end position="133"/>
    </location>
</feature>
<feature type="transmembrane region" description="Helical" evidence="2">
    <location>
        <begin position="88"/>
        <end position="107"/>
    </location>
</feature>
<dbReference type="PANTHER" id="PTHR41542">
    <property type="entry name" value="BLL5807 PROTEIN"/>
    <property type="match status" value="1"/>
</dbReference>
<dbReference type="InterPro" id="IPR007379">
    <property type="entry name" value="Tim44-like_dom"/>
</dbReference>
<feature type="compositionally biased region" description="Low complexity" evidence="1">
    <location>
        <begin position="55"/>
        <end position="84"/>
    </location>
</feature>
<feature type="region of interest" description="Disordered" evidence="1">
    <location>
        <begin position="39"/>
        <end position="84"/>
    </location>
</feature>
<name>A0ABP8VC39_9GAMM</name>
<dbReference type="SMART" id="SM00978">
    <property type="entry name" value="Tim44"/>
    <property type="match status" value="1"/>
</dbReference>
<evidence type="ECO:0000313" key="5">
    <source>
        <dbReference type="EMBL" id="GAA4652580.1"/>
    </source>
</evidence>
<dbReference type="PANTHER" id="PTHR41542:SF1">
    <property type="entry name" value="BLL5807 PROTEIN"/>
    <property type="match status" value="1"/>
</dbReference>
<dbReference type="Gene3D" id="3.10.450.240">
    <property type="match status" value="1"/>
</dbReference>
<dbReference type="InterPro" id="IPR032710">
    <property type="entry name" value="NTF2-like_dom_sf"/>
</dbReference>
<dbReference type="RefSeq" id="WP_345199174.1">
    <property type="nucleotide sequence ID" value="NZ_BAABFL010000478.1"/>
</dbReference>
<sequence length="321" mass="34664">MKRITTLFTVFLAATLMISAPMVEAKKFGGSKSFGKSFNTAPAPSKSQPGSGLFGNSQNTQKSTTTQNAQKSSQQSAQGTQKSSNRGLWGGLLGGMLAGGLLASLFGGGAFNGFQVMDFLIIGLLAFGLFALFRNMKRRTAYAGHAPSGPFGSPMGGPMDNRYTAQEDAGFDAERLAGGSNTPVSAMGQGVADNDVPMNLPQGFDLTAFLKGAREHYRTLQEAWNCNDQGVLREYLAPELFEQLVQERQSLAGDQHTEVMYVDADLVRADTLYGKAQVSIRFSGRYRDTVEGTEEDIHDIWHLERDLSQPDAPWLIVGIEG</sequence>
<keyword evidence="3" id="KW-0732">Signal</keyword>
<reference evidence="6" key="1">
    <citation type="journal article" date="2019" name="Int. J. Syst. Evol. Microbiol.">
        <title>The Global Catalogue of Microorganisms (GCM) 10K type strain sequencing project: providing services to taxonomists for standard genome sequencing and annotation.</title>
        <authorList>
            <consortium name="The Broad Institute Genomics Platform"/>
            <consortium name="The Broad Institute Genome Sequencing Center for Infectious Disease"/>
            <person name="Wu L."/>
            <person name="Ma J."/>
        </authorList>
    </citation>
    <scope>NUCLEOTIDE SEQUENCE [LARGE SCALE GENOMIC DNA]</scope>
    <source>
        <strain evidence="6">JCM 17805</strain>
    </source>
</reference>
<accession>A0ABP8VC39</accession>
<dbReference type="EMBL" id="BAABFL010000478">
    <property type="protein sequence ID" value="GAA4652580.1"/>
    <property type="molecule type" value="Genomic_DNA"/>
</dbReference>
<dbReference type="SUPFAM" id="SSF54427">
    <property type="entry name" value="NTF2-like"/>
    <property type="match status" value="1"/>
</dbReference>
<keyword evidence="2" id="KW-0812">Transmembrane</keyword>
<feature type="domain" description="Tim44-like" evidence="4">
    <location>
        <begin position="190"/>
        <end position="321"/>
    </location>
</feature>
<protein>
    <submittedName>
        <fullName evidence="5">Tim44 domain-containing protein</fullName>
    </submittedName>
</protein>
<dbReference type="Pfam" id="PF04280">
    <property type="entry name" value="Tim44"/>
    <property type="match status" value="1"/>
</dbReference>
<proteinExistence type="predicted"/>